<feature type="coiled-coil region" evidence="2">
    <location>
        <begin position="27"/>
        <end position="64"/>
    </location>
</feature>
<dbReference type="InterPro" id="IPR057683">
    <property type="entry name" value="DUF7923"/>
</dbReference>
<evidence type="ECO:0000313" key="5">
    <source>
        <dbReference type="EMBL" id="KAJ4389633.1"/>
    </source>
</evidence>
<evidence type="ECO:0000256" key="1">
    <source>
        <dbReference type="PROSITE-ProRule" id="PRU00723"/>
    </source>
</evidence>
<feature type="domain" description="C3H1-type" evidence="4">
    <location>
        <begin position="286"/>
        <end position="313"/>
    </location>
</feature>
<feature type="compositionally biased region" description="Acidic residues" evidence="3">
    <location>
        <begin position="524"/>
        <end position="536"/>
    </location>
</feature>
<dbReference type="SMART" id="SM00356">
    <property type="entry name" value="ZnF_C3H1"/>
    <property type="match status" value="3"/>
</dbReference>
<dbReference type="InterPro" id="IPR000571">
    <property type="entry name" value="Znf_CCCH"/>
</dbReference>
<organism evidence="5 6">
    <name type="scientific">Gnomoniopsis smithogilvyi</name>
    <dbReference type="NCBI Taxonomy" id="1191159"/>
    <lineage>
        <taxon>Eukaryota</taxon>
        <taxon>Fungi</taxon>
        <taxon>Dikarya</taxon>
        <taxon>Ascomycota</taxon>
        <taxon>Pezizomycotina</taxon>
        <taxon>Sordariomycetes</taxon>
        <taxon>Sordariomycetidae</taxon>
        <taxon>Diaporthales</taxon>
        <taxon>Gnomoniaceae</taxon>
        <taxon>Gnomoniopsis</taxon>
    </lineage>
</organism>
<dbReference type="OrthoDB" id="2270193at2759"/>
<gene>
    <name evidence="5" type="ORF">N0V93_007105</name>
</gene>
<dbReference type="EMBL" id="JAPEVB010000004">
    <property type="protein sequence ID" value="KAJ4389633.1"/>
    <property type="molecule type" value="Genomic_DNA"/>
</dbReference>
<keyword evidence="1" id="KW-0862">Zinc</keyword>
<dbReference type="PROSITE" id="PS50103">
    <property type="entry name" value="ZF_C3H1"/>
    <property type="match status" value="1"/>
</dbReference>
<accession>A0A9W8YPG3</accession>
<feature type="zinc finger region" description="C3H1-type" evidence="1">
    <location>
        <begin position="286"/>
        <end position="313"/>
    </location>
</feature>
<keyword evidence="6" id="KW-1185">Reference proteome</keyword>
<keyword evidence="1" id="KW-0863">Zinc-finger</keyword>
<feature type="region of interest" description="Disordered" evidence="3">
    <location>
        <begin position="498"/>
        <end position="564"/>
    </location>
</feature>
<dbReference type="PANTHER" id="PTHR37543">
    <property type="entry name" value="CCCH ZINC FINGER DNA BINDING PROTEIN (AFU_ORTHOLOGUE AFUA_5G12760)"/>
    <property type="match status" value="1"/>
</dbReference>
<name>A0A9W8YPG3_9PEZI</name>
<dbReference type="AlphaFoldDB" id="A0A9W8YPG3"/>
<dbReference type="Pfam" id="PF25543">
    <property type="entry name" value="zf-CCCH_tandem"/>
    <property type="match status" value="1"/>
</dbReference>
<dbReference type="Pfam" id="PF25540">
    <property type="entry name" value="DUF7923"/>
    <property type="match status" value="1"/>
</dbReference>
<dbReference type="Proteomes" id="UP001140453">
    <property type="component" value="Unassembled WGS sequence"/>
</dbReference>
<keyword evidence="1" id="KW-0479">Metal-binding</keyword>
<dbReference type="Pfam" id="PF25542">
    <property type="entry name" value="zf-CCCH_12"/>
    <property type="match status" value="1"/>
</dbReference>
<proteinExistence type="predicted"/>
<sequence length="564" mass="62695">MLTDKEIDEASSQLTEYRQKDTLPNILNSYEALIENYRRLKSDYEEEREARERYKKQAKGQERNPFVLVLVDGDGYVFHDNFVSQGADGGSEAATLLNTRIKSSLAGKGLEHCEIMVRVYANVVGLSKALHKAGLANPEKRSLASFIANFNRSFPLTDFIDAGEYKENADFKLRGLLKLYAENAQCKHLYFAACHDAGYVSELTQYRNQSDRFTLIQTPGLYFHEEFRKLGLGIEELQGVFRPSGSAMDAVYPKPFQTPHNGSTKATPIMAASTPASKSQQTGKTESSGTLCPFYKSGKCRYGAYCRNIHLDPTSTTTINSGRLSQDWRSETGLSEHSGFGSSNYTKQRESAFVASIEPKQLPKKENIPDGHIPINESGHRLDTYITPVAFNAESRLKYRSAAQRLCNSMHLFGSCLNVNCEYDHSPLDEDLKPALEVLARSVPCPKRGTCRNARCTNGHVCQKPHCKYRGGKTFCKLGFPLHIDDMTAAQYVPAAVSRRPSNGTGEPGNEQSSPNLGTSTTQYDEDDDLEDDEGEGAAMYYEGSRMEDSPAPFSQQLATDNLL</sequence>
<evidence type="ECO:0000259" key="4">
    <source>
        <dbReference type="PROSITE" id="PS50103"/>
    </source>
</evidence>
<keyword evidence="2" id="KW-0175">Coiled coil</keyword>
<feature type="compositionally biased region" description="Polar residues" evidence="3">
    <location>
        <begin position="500"/>
        <end position="523"/>
    </location>
</feature>
<feature type="compositionally biased region" description="Polar residues" evidence="3">
    <location>
        <begin position="553"/>
        <end position="564"/>
    </location>
</feature>
<evidence type="ECO:0000313" key="6">
    <source>
        <dbReference type="Proteomes" id="UP001140453"/>
    </source>
</evidence>
<evidence type="ECO:0000256" key="2">
    <source>
        <dbReference type="SAM" id="Coils"/>
    </source>
</evidence>
<dbReference type="PANTHER" id="PTHR37543:SF1">
    <property type="entry name" value="CCCH ZINC FINGER DNA BINDING PROTEIN (AFU_ORTHOLOGUE AFUA_5G12760)"/>
    <property type="match status" value="1"/>
</dbReference>
<dbReference type="GO" id="GO:0008270">
    <property type="term" value="F:zinc ion binding"/>
    <property type="evidence" value="ECO:0007669"/>
    <property type="project" value="UniProtKB-KW"/>
</dbReference>
<protein>
    <recommendedName>
        <fullName evidence="4">C3H1-type domain-containing protein</fullName>
    </recommendedName>
</protein>
<dbReference type="InterPro" id="IPR057654">
    <property type="entry name" value="Znf-CCCH_tandem"/>
</dbReference>
<evidence type="ECO:0000256" key="3">
    <source>
        <dbReference type="SAM" id="MobiDB-lite"/>
    </source>
</evidence>
<dbReference type="Gene3D" id="4.10.1000.10">
    <property type="entry name" value="Zinc finger, CCCH-type"/>
    <property type="match status" value="1"/>
</dbReference>
<comment type="caution">
    <text evidence="5">The sequence shown here is derived from an EMBL/GenBank/DDBJ whole genome shotgun (WGS) entry which is preliminary data.</text>
</comment>
<reference evidence="5" key="1">
    <citation type="submission" date="2022-10" db="EMBL/GenBank/DDBJ databases">
        <title>Tapping the CABI collections for fungal endophytes: first genome assemblies for Collariella, Neodidymelliopsis, Ascochyta clinopodiicola, Didymella pomorum, Didymosphaeria variabile, Neocosmospora piperis and Neocucurbitaria cava.</title>
        <authorList>
            <person name="Hill R."/>
        </authorList>
    </citation>
    <scope>NUCLEOTIDE SEQUENCE</scope>
    <source>
        <strain evidence="5">IMI 355082</strain>
    </source>
</reference>